<dbReference type="SUPFAM" id="SSF53474">
    <property type="entry name" value="alpha/beta-Hydrolases"/>
    <property type="match status" value="1"/>
</dbReference>
<keyword evidence="2" id="KW-0378">Hydrolase</keyword>
<reference evidence="2 3" key="1">
    <citation type="submission" date="2024-09" db="EMBL/GenBank/DDBJ databases">
        <authorList>
            <person name="Lee S.D."/>
        </authorList>
    </citation>
    <scope>NUCLEOTIDE SEQUENCE [LARGE SCALE GENOMIC DNA]</scope>
    <source>
        <strain evidence="2 3">N1-3</strain>
    </source>
</reference>
<evidence type="ECO:0000313" key="3">
    <source>
        <dbReference type="Proteomes" id="UP001592530"/>
    </source>
</evidence>
<protein>
    <submittedName>
        <fullName evidence="2">Alpha/beta hydrolase</fullName>
    </submittedName>
</protein>
<name>A0ABV6XB37_9ACTN</name>
<accession>A0ABV6XB37</accession>
<sequence>MTSTALSPEQVAEADTASLVAAARACDALSELLAARTAALTESRGRGRAGWHGIAADRAQLVLVLERGRLHAAAEQFQALASVLVRTAEELRPVRAEVRAVLAEARAAGCLVRGAEVSGGSGAGPLAARLAAALAAAGRADARCAAALAGSAGQARSGEGLDPAVGRSALLAAAALVGAGLPGPGSSPARVHDWWLHLDPDERRMLLRDQPQLIGSLDGVPAAVRDRANRTLLDQLLAYQSDALPNQGLLAIRDRLDRQRGASPPALLLSLGLEGQGRAVLSFGDPDRADRVCVYVPGMGTRLADVGGKDGDRALAVHDAAGAADPGARPGATAAMVWLGYDAPQSLAEVAADGRAAAGAAGYDRFVAGLRATHAGPPARITALGHSYGSLLVGLAARRPGGTGADGIVLIGSPGAGVSHASELGVDPARVWVGAAADDPVSSLLPGPPQSAAEAVGAVLTGALPPLRTPVPPVLQEHHRVWFGADPAAPAFGARRLPVDTGRGPGGGFTGAHSHYLDRGSGSLAAIGRIVAGKQP</sequence>
<feature type="domain" description="DUF1023" evidence="1">
    <location>
        <begin position="275"/>
        <end position="444"/>
    </location>
</feature>
<evidence type="ECO:0000313" key="2">
    <source>
        <dbReference type="EMBL" id="MFC1435268.1"/>
    </source>
</evidence>
<dbReference type="InterPro" id="IPR010427">
    <property type="entry name" value="DUF1023"/>
</dbReference>
<organism evidence="2 3">
    <name type="scientific">Streptacidiphilus alkalitolerans</name>
    <dbReference type="NCBI Taxonomy" id="3342712"/>
    <lineage>
        <taxon>Bacteria</taxon>
        <taxon>Bacillati</taxon>
        <taxon>Actinomycetota</taxon>
        <taxon>Actinomycetes</taxon>
        <taxon>Kitasatosporales</taxon>
        <taxon>Streptomycetaceae</taxon>
        <taxon>Streptacidiphilus</taxon>
    </lineage>
</organism>
<gene>
    <name evidence="2" type="ORF">ACEZDB_31965</name>
</gene>
<dbReference type="Proteomes" id="UP001592530">
    <property type="component" value="Unassembled WGS sequence"/>
</dbReference>
<dbReference type="InterPro" id="IPR029058">
    <property type="entry name" value="AB_hydrolase_fold"/>
</dbReference>
<proteinExistence type="predicted"/>
<dbReference type="RefSeq" id="WP_380558146.1">
    <property type="nucleotide sequence ID" value="NZ_JBHEZY010000017.1"/>
</dbReference>
<dbReference type="EMBL" id="JBHEZY010000017">
    <property type="protein sequence ID" value="MFC1435268.1"/>
    <property type="molecule type" value="Genomic_DNA"/>
</dbReference>
<comment type="caution">
    <text evidence="2">The sequence shown here is derived from an EMBL/GenBank/DDBJ whole genome shotgun (WGS) entry which is preliminary data.</text>
</comment>
<evidence type="ECO:0000259" key="1">
    <source>
        <dbReference type="Pfam" id="PF06259"/>
    </source>
</evidence>
<dbReference type="Pfam" id="PF06259">
    <property type="entry name" value="Abhydrolase_8"/>
    <property type="match status" value="1"/>
</dbReference>
<dbReference type="GO" id="GO:0016787">
    <property type="term" value="F:hydrolase activity"/>
    <property type="evidence" value="ECO:0007669"/>
    <property type="project" value="UniProtKB-KW"/>
</dbReference>